<dbReference type="InterPro" id="IPR018456">
    <property type="entry name" value="PTR2_symporter_CS"/>
</dbReference>
<accession>A0A550CFS2</accession>
<evidence type="ECO:0000313" key="8">
    <source>
        <dbReference type="Proteomes" id="UP000320762"/>
    </source>
</evidence>
<evidence type="ECO:0000256" key="4">
    <source>
        <dbReference type="ARBA" id="ARBA00022989"/>
    </source>
</evidence>
<feature type="transmembrane region" description="Helical" evidence="6">
    <location>
        <begin position="156"/>
        <end position="178"/>
    </location>
</feature>
<proteinExistence type="inferred from homology"/>
<dbReference type="OrthoDB" id="8904098at2759"/>
<evidence type="ECO:0000313" key="7">
    <source>
        <dbReference type="EMBL" id="TRM63651.1"/>
    </source>
</evidence>
<comment type="caution">
    <text evidence="7">The sequence shown here is derived from an EMBL/GenBank/DDBJ whole genome shotgun (WGS) entry which is preliminary data.</text>
</comment>
<feature type="transmembrane region" description="Helical" evidence="6">
    <location>
        <begin position="488"/>
        <end position="506"/>
    </location>
</feature>
<evidence type="ECO:0000256" key="5">
    <source>
        <dbReference type="ARBA" id="ARBA00023136"/>
    </source>
</evidence>
<evidence type="ECO:0000256" key="6">
    <source>
        <dbReference type="SAM" id="Phobius"/>
    </source>
</evidence>
<gene>
    <name evidence="7" type="ORF">BD626DRAFT_548024</name>
</gene>
<evidence type="ECO:0000256" key="3">
    <source>
        <dbReference type="ARBA" id="ARBA00022692"/>
    </source>
</evidence>
<dbReference type="GO" id="GO:0006857">
    <property type="term" value="P:oligopeptide transport"/>
    <property type="evidence" value="ECO:0007669"/>
    <property type="project" value="InterPro"/>
</dbReference>
<reference evidence="7 8" key="1">
    <citation type="journal article" date="2019" name="New Phytol.">
        <title>Comparative genomics reveals unique wood-decay strategies and fruiting body development in the Schizophyllaceae.</title>
        <authorList>
            <person name="Almasi E."/>
            <person name="Sahu N."/>
            <person name="Krizsan K."/>
            <person name="Balint B."/>
            <person name="Kovacs G.M."/>
            <person name="Kiss B."/>
            <person name="Cseklye J."/>
            <person name="Drula E."/>
            <person name="Henrissat B."/>
            <person name="Nagy I."/>
            <person name="Chovatia M."/>
            <person name="Adam C."/>
            <person name="LaButti K."/>
            <person name="Lipzen A."/>
            <person name="Riley R."/>
            <person name="Grigoriev I.V."/>
            <person name="Nagy L.G."/>
        </authorList>
    </citation>
    <scope>NUCLEOTIDE SEQUENCE [LARGE SCALE GENOMIC DNA]</scope>
    <source>
        <strain evidence="7 8">NL-1724</strain>
    </source>
</reference>
<dbReference type="EMBL" id="VDMD01000009">
    <property type="protein sequence ID" value="TRM63651.1"/>
    <property type="molecule type" value="Genomic_DNA"/>
</dbReference>
<feature type="transmembrane region" description="Helical" evidence="6">
    <location>
        <begin position="184"/>
        <end position="202"/>
    </location>
</feature>
<feature type="transmembrane region" description="Helical" evidence="6">
    <location>
        <begin position="243"/>
        <end position="262"/>
    </location>
</feature>
<dbReference type="AlphaFoldDB" id="A0A550CFS2"/>
<feature type="transmembrane region" description="Helical" evidence="6">
    <location>
        <begin position="404"/>
        <end position="424"/>
    </location>
</feature>
<evidence type="ECO:0000256" key="2">
    <source>
        <dbReference type="ARBA" id="ARBA00005982"/>
    </source>
</evidence>
<organism evidence="7 8">
    <name type="scientific">Schizophyllum amplum</name>
    <dbReference type="NCBI Taxonomy" id="97359"/>
    <lineage>
        <taxon>Eukaryota</taxon>
        <taxon>Fungi</taxon>
        <taxon>Dikarya</taxon>
        <taxon>Basidiomycota</taxon>
        <taxon>Agaricomycotina</taxon>
        <taxon>Agaricomycetes</taxon>
        <taxon>Agaricomycetidae</taxon>
        <taxon>Agaricales</taxon>
        <taxon>Schizophyllaceae</taxon>
        <taxon>Schizophyllum</taxon>
    </lineage>
</organism>
<feature type="transmembrane region" description="Helical" evidence="6">
    <location>
        <begin position="527"/>
        <end position="548"/>
    </location>
</feature>
<comment type="similarity">
    <text evidence="2">Belongs to the major facilitator superfamily. Proton-dependent oligopeptide transporter (POT/PTR) (TC 2.A.17) family.</text>
</comment>
<dbReference type="GO" id="GO:0022857">
    <property type="term" value="F:transmembrane transporter activity"/>
    <property type="evidence" value="ECO:0007669"/>
    <property type="project" value="InterPro"/>
</dbReference>
<dbReference type="InterPro" id="IPR036259">
    <property type="entry name" value="MFS_trans_sf"/>
</dbReference>
<keyword evidence="3 6" id="KW-0812">Transmembrane</keyword>
<dbReference type="Pfam" id="PF00854">
    <property type="entry name" value="PTR2"/>
    <property type="match status" value="1"/>
</dbReference>
<keyword evidence="8" id="KW-1185">Reference proteome</keyword>
<keyword evidence="5 6" id="KW-0472">Membrane</keyword>
<protein>
    <submittedName>
        <fullName evidence="7">POT family-domain-containing protein</fullName>
    </submittedName>
</protein>
<dbReference type="InterPro" id="IPR000109">
    <property type="entry name" value="POT_fam"/>
</dbReference>
<keyword evidence="4 6" id="KW-1133">Transmembrane helix</keyword>
<dbReference type="GO" id="GO:0016020">
    <property type="term" value="C:membrane"/>
    <property type="evidence" value="ECO:0007669"/>
    <property type="project" value="UniProtKB-SubCell"/>
</dbReference>
<dbReference type="Proteomes" id="UP000320762">
    <property type="component" value="Unassembled WGS sequence"/>
</dbReference>
<dbReference type="SUPFAM" id="SSF103473">
    <property type="entry name" value="MFS general substrate transporter"/>
    <property type="match status" value="1"/>
</dbReference>
<feature type="transmembrane region" description="Helical" evidence="6">
    <location>
        <begin position="132"/>
        <end position="149"/>
    </location>
</feature>
<feature type="transmembrane region" description="Helical" evidence="6">
    <location>
        <begin position="268"/>
        <end position="288"/>
    </location>
</feature>
<evidence type="ECO:0000256" key="1">
    <source>
        <dbReference type="ARBA" id="ARBA00004141"/>
    </source>
</evidence>
<comment type="subcellular location">
    <subcellularLocation>
        <location evidence="1">Membrane</location>
        <topology evidence="1">Multi-pass membrane protein</topology>
    </subcellularLocation>
</comment>
<feature type="transmembrane region" description="Helical" evidence="6">
    <location>
        <begin position="445"/>
        <end position="463"/>
    </location>
</feature>
<name>A0A550CFS2_9AGAR</name>
<sequence length="626" mass="68185">MSAPAEKTVTDSGSAIDEKHAADAVVAPGIGDHYDPDAIVPGSEGVTYGEMDSLRHVSDHINISSFLVIVVEFAERWSYYGTINVLNNYIRAPLPPGSVDGSVPAADRANGIAGALGKGQQISFAIRTFNSFWFYITPWIGGIIADCYLGRYYTIMLFVFVYLIGHIILVAGATPHVLAMPDTAMALMVVAIVIMGIGGGAIKANVSPMIAEQYTGKMRKKTLKSGEVVIVSPAVTYQRIYNWFYASINWGSAGAISASFLARDHGYWSAFLVPTCILCLVPVVLVAGRKHYVITPPRGSILLETIRVIKMCLGDKFSWNPARTLRAVRAPGFWDVAKPSFYEAGAVPKNITWDDQFVDEVDRTVKACQVFCALPFFYLCYSQIDGNLSTVAAGMTLNGTPNDLIQNLNPIVIVIAVPILDLALYPTLRRLHINFTPIKRITTGFMIASLAMLYAAILQKFIYEQSPCHDNLPSECTDADGNPNPAPINVWVVSGPYILVGISELFTTLVSNEYAFTKSPKRMKSTVMAFSLFMSAVSSALNFALTAVNVENRFAWLFGSFAVVALVVGILFYFGFRHLDKEEQHLNVVGLGERKGFAGEAADVTYATHHHGEEKLGAGAVKLTVL</sequence>
<feature type="transmembrane region" description="Helical" evidence="6">
    <location>
        <begin position="554"/>
        <end position="576"/>
    </location>
</feature>
<dbReference type="Gene3D" id="1.20.1250.20">
    <property type="entry name" value="MFS general substrate transporter like domains"/>
    <property type="match status" value="1"/>
</dbReference>
<dbReference type="PANTHER" id="PTHR11654">
    <property type="entry name" value="OLIGOPEPTIDE TRANSPORTER-RELATED"/>
    <property type="match status" value="1"/>
</dbReference>
<dbReference type="PROSITE" id="PS01022">
    <property type="entry name" value="PTR2_1"/>
    <property type="match status" value="1"/>
</dbReference>